<dbReference type="PANTHER" id="PTHR48098:SF6">
    <property type="entry name" value="FERRI-BACILLIBACTIN ESTERASE BESA"/>
    <property type="match status" value="1"/>
</dbReference>
<proteinExistence type="predicted"/>
<evidence type="ECO:0000313" key="1">
    <source>
        <dbReference type="EMBL" id="SFS40725.1"/>
    </source>
</evidence>
<dbReference type="GO" id="GO:0016787">
    <property type="term" value="F:hydrolase activity"/>
    <property type="evidence" value="ECO:0007669"/>
    <property type="project" value="UniProtKB-KW"/>
</dbReference>
<dbReference type="Gene3D" id="3.40.50.1820">
    <property type="entry name" value="alpha/beta hydrolase"/>
    <property type="match status" value="1"/>
</dbReference>
<accession>A0A1I6PL02</accession>
<sequence length="277" mass="31863">MKTNFSLLIFFTFIFVGFCQENNSTASSNVSIIEKQFLIPELNTINHKIWVYLPPNYKTSTKKYPVIYMHDAQNLFDAKTSYAGEWKVDETLNEIYKKTNKGFIVVGVENGGEERINEYTPWEHKKYGGGKGEIYINFIVNTLKPYIDATYRTKPQQKYTGLIGSSLGGLISYYGGLKYPTVFGKIGALSTSFWFSDEVIMFTKKHGKIKNQKLYLLVGGKEGESMDTDTQKMEKLLLETGFKKRNLKSKINPEGKHNEAFWSSEFKEVISWLYNIK</sequence>
<dbReference type="InterPro" id="IPR029058">
    <property type="entry name" value="AB_hydrolase_fold"/>
</dbReference>
<protein>
    <submittedName>
        <fullName evidence="1">Predicted hydrolase of the alpha/beta superfamily</fullName>
    </submittedName>
</protein>
<reference evidence="2" key="1">
    <citation type="submission" date="2016-10" db="EMBL/GenBank/DDBJ databases">
        <authorList>
            <person name="Varghese N."/>
            <person name="Submissions S."/>
        </authorList>
    </citation>
    <scope>NUCLEOTIDE SEQUENCE [LARGE SCALE GENOMIC DNA]</scope>
    <source>
        <strain evidence="2">DSM 24450</strain>
    </source>
</reference>
<dbReference type="OrthoDB" id="9784036at2"/>
<dbReference type="STRING" id="593133.SAMN04488006_1136"/>
<dbReference type="PANTHER" id="PTHR48098">
    <property type="entry name" value="ENTEROCHELIN ESTERASE-RELATED"/>
    <property type="match status" value="1"/>
</dbReference>
<dbReference type="EMBL" id="FOZP01000002">
    <property type="protein sequence ID" value="SFS40725.1"/>
    <property type="molecule type" value="Genomic_DNA"/>
</dbReference>
<dbReference type="Pfam" id="PF00756">
    <property type="entry name" value="Esterase"/>
    <property type="match status" value="1"/>
</dbReference>
<dbReference type="AlphaFoldDB" id="A0A1I6PL02"/>
<dbReference type="InterPro" id="IPR000801">
    <property type="entry name" value="Esterase-like"/>
</dbReference>
<dbReference type="InterPro" id="IPR050583">
    <property type="entry name" value="Mycobacterial_A85_antigen"/>
</dbReference>
<gene>
    <name evidence="1" type="ORF">SAMN04488006_1136</name>
</gene>
<dbReference type="Proteomes" id="UP000199312">
    <property type="component" value="Unassembled WGS sequence"/>
</dbReference>
<evidence type="ECO:0000313" key="2">
    <source>
        <dbReference type="Proteomes" id="UP000199312"/>
    </source>
</evidence>
<name>A0A1I6PL02_9FLAO</name>
<dbReference type="SUPFAM" id="SSF53474">
    <property type="entry name" value="alpha/beta-Hydrolases"/>
    <property type="match status" value="1"/>
</dbReference>
<organism evidence="1 2">
    <name type="scientific">Lutibacter maritimus</name>
    <dbReference type="NCBI Taxonomy" id="593133"/>
    <lineage>
        <taxon>Bacteria</taxon>
        <taxon>Pseudomonadati</taxon>
        <taxon>Bacteroidota</taxon>
        <taxon>Flavobacteriia</taxon>
        <taxon>Flavobacteriales</taxon>
        <taxon>Flavobacteriaceae</taxon>
        <taxon>Lutibacter</taxon>
    </lineage>
</organism>
<dbReference type="RefSeq" id="WP_090223538.1">
    <property type="nucleotide sequence ID" value="NZ_FOZP01000002.1"/>
</dbReference>
<keyword evidence="1" id="KW-0378">Hydrolase</keyword>
<keyword evidence="2" id="KW-1185">Reference proteome</keyword>